<dbReference type="PANTHER" id="PTHR30011">
    <property type="entry name" value="ALKANESULFONATE MONOOXYGENASE-RELATED"/>
    <property type="match status" value="1"/>
</dbReference>
<keyword evidence="8" id="KW-1185">Reference proteome</keyword>
<evidence type="ECO:0000256" key="5">
    <source>
        <dbReference type="ARBA" id="ARBA00033748"/>
    </source>
</evidence>
<keyword evidence="4" id="KW-0503">Monooxygenase</keyword>
<feature type="domain" description="Luciferase-like" evidence="6">
    <location>
        <begin position="35"/>
        <end position="384"/>
    </location>
</feature>
<name>A0ABV0KAQ6_9CYAN</name>
<dbReference type="InterPro" id="IPR016215">
    <property type="entry name" value="NTA_MOA"/>
</dbReference>
<dbReference type="InterPro" id="IPR036661">
    <property type="entry name" value="Luciferase-like_sf"/>
</dbReference>
<reference evidence="7 8" key="1">
    <citation type="submission" date="2022-04" db="EMBL/GenBank/DDBJ databases">
        <title>Positive selection, recombination, and allopatry shape intraspecific diversity of widespread and dominant cyanobacteria.</title>
        <authorList>
            <person name="Wei J."/>
            <person name="Shu W."/>
            <person name="Hu C."/>
        </authorList>
    </citation>
    <scope>NUCLEOTIDE SEQUENCE [LARGE SCALE GENOMIC DNA]</scope>
    <source>
        <strain evidence="7 8">DQ-A4</strain>
    </source>
</reference>
<dbReference type="InterPro" id="IPR051260">
    <property type="entry name" value="Diverse_substr_monoxygenases"/>
</dbReference>
<dbReference type="Proteomes" id="UP001482513">
    <property type="component" value="Unassembled WGS sequence"/>
</dbReference>
<protein>
    <submittedName>
        <fullName evidence="7">LLM class flavin-dependent oxidoreductase</fullName>
    </submittedName>
</protein>
<dbReference type="PIRSF" id="PIRSF000337">
    <property type="entry name" value="NTA_MOA"/>
    <property type="match status" value="1"/>
</dbReference>
<accession>A0ABV0KAQ6</accession>
<evidence type="ECO:0000256" key="4">
    <source>
        <dbReference type="ARBA" id="ARBA00023033"/>
    </source>
</evidence>
<keyword evidence="3" id="KW-0560">Oxidoreductase</keyword>
<evidence type="ECO:0000313" key="8">
    <source>
        <dbReference type="Proteomes" id="UP001482513"/>
    </source>
</evidence>
<dbReference type="InterPro" id="IPR011251">
    <property type="entry name" value="Luciferase-like_dom"/>
</dbReference>
<dbReference type="Pfam" id="PF00296">
    <property type="entry name" value="Bac_luciferase"/>
    <property type="match status" value="1"/>
</dbReference>
<dbReference type="RefSeq" id="WP_190697523.1">
    <property type="nucleotide sequence ID" value="NZ_JAMPKX010000016.1"/>
</dbReference>
<evidence type="ECO:0000256" key="3">
    <source>
        <dbReference type="ARBA" id="ARBA00023002"/>
    </source>
</evidence>
<keyword evidence="1" id="KW-0285">Flavoprotein</keyword>
<dbReference type="NCBIfam" id="TIGR03860">
    <property type="entry name" value="FMN_nitrolo"/>
    <property type="match status" value="1"/>
</dbReference>
<dbReference type="PANTHER" id="PTHR30011:SF16">
    <property type="entry name" value="C2H2 FINGER DOMAIN TRANSCRIPTION FACTOR (EUROFUNG)-RELATED"/>
    <property type="match status" value="1"/>
</dbReference>
<dbReference type="EMBL" id="JAMPKX010000016">
    <property type="protein sequence ID" value="MEP0949843.1"/>
    <property type="molecule type" value="Genomic_DNA"/>
</dbReference>
<organism evidence="7 8">
    <name type="scientific">Leptolyngbya subtilissima DQ-A4</name>
    <dbReference type="NCBI Taxonomy" id="2933933"/>
    <lineage>
        <taxon>Bacteria</taxon>
        <taxon>Bacillati</taxon>
        <taxon>Cyanobacteriota</taxon>
        <taxon>Cyanophyceae</taxon>
        <taxon>Leptolyngbyales</taxon>
        <taxon>Leptolyngbyaceae</taxon>
        <taxon>Leptolyngbya group</taxon>
        <taxon>Leptolyngbya</taxon>
    </lineage>
</organism>
<sequence>MRQLHLAAFMIAGPVAHSHALWRHPRSRFDFLRPEAYQQIAQVLERGKFDLLFFADRLAVSESYGHSFDVGVRYGDQDAVRLDPLPLLAAIAPTTQNLGLGATVSTTYAHPYSVARSFATLDHLTYGRVAWNIVTSVNDGEAQNFGVKTHLEHDQRYDRADEFLEVACQLWESWQTDALVLDRERGIFADPDKVSYIHHQGDWFQSRGPLNVPPGPQGKPVLIQAGASGRGREFAARWAEVVFAIQPTLAQAQQFYSDLKGRVQAQGRSPEQCKILLGAMPFVGETEAIARQKQAEHNNLVNPLVGLSTLSNHLNYDFSQHPLDQPLKELDIQGMRGIWDLVQHLSAEGTTLAEIGQRYGASVLIPQIVGTPTQIADQLEAFFQADACDGFMISPAYLPGAFIDFVETVVPELQRRGLFRQSYSGNTLRDHLALPRAPGAELSAPKLFAPEFYTPGVSV</sequence>
<proteinExistence type="inferred from homology"/>
<evidence type="ECO:0000256" key="2">
    <source>
        <dbReference type="ARBA" id="ARBA00022643"/>
    </source>
</evidence>
<dbReference type="Gene3D" id="3.20.20.30">
    <property type="entry name" value="Luciferase-like domain"/>
    <property type="match status" value="1"/>
</dbReference>
<keyword evidence="2" id="KW-0288">FMN</keyword>
<comment type="similarity">
    <text evidence="5">Belongs to the NtaA/SnaA/DszA monooxygenase family.</text>
</comment>
<evidence type="ECO:0000313" key="7">
    <source>
        <dbReference type="EMBL" id="MEP0949843.1"/>
    </source>
</evidence>
<dbReference type="SUPFAM" id="SSF51679">
    <property type="entry name" value="Bacterial luciferase-like"/>
    <property type="match status" value="1"/>
</dbReference>
<evidence type="ECO:0000256" key="1">
    <source>
        <dbReference type="ARBA" id="ARBA00022630"/>
    </source>
</evidence>
<dbReference type="CDD" id="cd01095">
    <property type="entry name" value="Nitrilotriacetate_monoxgenase"/>
    <property type="match status" value="1"/>
</dbReference>
<evidence type="ECO:0000259" key="6">
    <source>
        <dbReference type="Pfam" id="PF00296"/>
    </source>
</evidence>
<gene>
    <name evidence="7" type="ORF">NC992_23415</name>
</gene>
<comment type="caution">
    <text evidence="7">The sequence shown here is derived from an EMBL/GenBank/DDBJ whole genome shotgun (WGS) entry which is preliminary data.</text>
</comment>